<feature type="compositionally biased region" description="Polar residues" evidence="1">
    <location>
        <begin position="183"/>
        <end position="195"/>
    </location>
</feature>
<proteinExistence type="predicted"/>
<feature type="region of interest" description="Disordered" evidence="1">
    <location>
        <begin position="56"/>
        <end position="94"/>
    </location>
</feature>
<feature type="region of interest" description="Disordered" evidence="1">
    <location>
        <begin position="151"/>
        <end position="227"/>
    </location>
</feature>
<feature type="compositionally biased region" description="Basic and acidic residues" evidence="1">
    <location>
        <begin position="207"/>
        <end position="217"/>
    </location>
</feature>
<comment type="caution">
    <text evidence="2">The sequence shown here is derived from an EMBL/GenBank/DDBJ whole genome shotgun (WGS) entry which is preliminary data.</text>
</comment>
<evidence type="ECO:0000256" key="1">
    <source>
        <dbReference type="SAM" id="MobiDB-lite"/>
    </source>
</evidence>
<dbReference type="AlphaFoldDB" id="A0A427ACX0"/>
<evidence type="ECO:0000313" key="2">
    <source>
        <dbReference type="EMBL" id="RRT74105.1"/>
    </source>
</evidence>
<reference evidence="2 3" key="1">
    <citation type="journal article" date="2014" name="Agronomy (Basel)">
        <title>A Draft Genome Sequence for Ensete ventricosum, the Drought-Tolerant Tree Against Hunger.</title>
        <authorList>
            <person name="Harrison J."/>
            <person name="Moore K.A."/>
            <person name="Paszkiewicz K."/>
            <person name="Jones T."/>
            <person name="Grant M."/>
            <person name="Ambacheew D."/>
            <person name="Muzemil S."/>
            <person name="Studholme D.J."/>
        </authorList>
    </citation>
    <scope>NUCLEOTIDE SEQUENCE [LARGE SCALE GENOMIC DNA]</scope>
</reference>
<dbReference type="Proteomes" id="UP000287651">
    <property type="component" value="Unassembled WGS sequence"/>
</dbReference>
<evidence type="ECO:0000313" key="3">
    <source>
        <dbReference type="Proteomes" id="UP000287651"/>
    </source>
</evidence>
<accession>A0A427ACX0</accession>
<gene>
    <name evidence="2" type="ORF">B296_00032690</name>
</gene>
<name>A0A427ACX0_ENSVE</name>
<feature type="compositionally biased region" description="Polar residues" evidence="1">
    <location>
        <begin position="218"/>
        <end position="227"/>
    </location>
</feature>
<dbReference type="EMBL" id="AMZH03002878">
    <property type="protein sequence ID" value="RRT74105.1"/>
    <property type="molecule type" value="Genomic_DNA"/>
</dbReference>
<sequence length="227" mass="24929">MGGWRFVKHYSNDVAHVRQTRLRRYKWSFVILHCGTTTTFGARGRAHVARLPFQSLSQSDDRGSSSSYPNRRNHASYHGRTLGPPPGLTDGGQSTLTPDRYWRLLIDPRLTPPGHTAPQTVTAEAFLKLAHQVQALTGMIQAIIPHIPQLAQTTAPPQSEPQWPPANQGGSQEHSAAARPGLTEQNSPKTQSETPSIVPEKSIAPHLGEEHTPREPDTLSSDSTNSF</sequence>
<organism evidence="2 3">
    <name type="scientific">Ensete ventricosum</name>
    <name type="common">Abyssinian banana</name>
    <name type="synonym">Musa ensete</name>
    <dbReference type="NCBI Taxonomy" id="4639"/>
    <lineage>
        <taxon>Eukaryota</taxon>
        <taxon>Viridiplantae</taxon>
        <taxon>Streptophyta</taxon>
        <taxon>Embryophyta</taxon>
        <taxon>Tracheophyta</taxon>
        <taxon>Spermatophyta</taxon>
        <taxon>Magnoliopsida</taxon>
        <taxon>Liliopsida</taxon>
        <taxon>Zingiberales</taxon>
        <taxon>Musaceae</taxon>
        <taxon>Ensete</taxon>
    </lineage>
</organism>
<protein>
    <submittedName>
        <fullName evidence="2">Uncharacterized protein</fullName>
    </submittedName>
</protein>